<accession>A0A4P7NRT4</accession>
<protein>
    <recommendedName>
        <fullName evidence="2">Nephrocystin 3-like N-terminal domain-containing protein</fullName>
    </recommendedName>
</protein>
<evidence type="ECO:0000259" key="2">
    <source>
        <dbReference type="Pfam" id="PF24883"/>
    </source>
</evidence>
<sequence length="644" mass="72914">MEGECGRAKLDALSWSDPTVFILYTHANETLGDAKTSLVGRIIRWLQRSRCRVISDRPPLDRLSSARSDDAVLRDILDRQFLLLPFSGEGDSVVKLVMCGSDVLEQYMRHPFTSSYLDKVIGAYQTADGARENIREVFEAHAGQAGFHHVLTEIALLQLRKQAQNQNDLIVPVALSGELPATYLKIVDSCNVVSKQKEEDISNEHKLSFKLLRQVYLQDSIHSAVKEYERCSSTMDRAKDIILPKLLSATERIVEDRTTRGRLAGSINNAADRKHENERMRILVMLRTLPYLDRKNRNSVPADNTCIWATNHPKLQAWQTASRLSVLWVSANPGCGKSVLARHLIDTVFPAVSATATIYYFFFRDDSDDQRTFINTLRCMLHQLLLQDPTLITQAIVEKFQTNNQLFYSESERWNVSLQSAIRNHSQSESTSRLKFLIPSRPCAIIKTDFRDMQSDLETIHLAGQGEAELQHTVREMDIVIRKLGLGEESFDALLKGLTRASNRTYLWVTLVFGVVKDTTRTITNAMRAIVHELPQSMESAYGKILLRAKGGDAIQARKIFKSWWLPDALCLWCRCLRPSPFTSLQTSKVKPKLRGLFVTIVDSKIYLPHQTAKEFLPKKQAKESLVDGGGTTDRCASSFLRKT</sequence>
<keyword evidence="1" id="KW-0677">Repeat</keyword>
<evidence type="ECO:0000256" key="1">
    <source>
        <dbReference type="ARBA" id="ARBA00022737"/>
    </source>
</evidence>
<dbReference type="AlphaFoldDB" id="A0A4P7NRT4"/>
<gene>
    <name evidence="3" type="ORF">PoMZ_06694</name>
</gene>
<dbReference type="EMBL" id="CP034209">
    <property type="protein sequence ID" value="QBZ64992.1"/>
    <property type="molecule type" value="Genomic_DNA"/>
</dbReference>
<evidence type="ECO:0000313" key="3">
    <source>
        <dbReference type="EMBL" id="QBZ64992.1"/>
    </source>
</evidence>
<dbReference type="Proteomes" id="UP000294847">
    <property type="component" value="Chromosome 6"/>
</dbReference>
<name>A0A4P7NRT4_PYROR</name>
<proteinExistence type="predicted"/>
<dbReference type="InterPro" id="IPR056884">
    <property type="entry name" value="NPHP3-like_N"/>
</dbReference>
<dbReference type="Pfam" id="PF24883">
    <property type="entry name" value="NPHP3_N"/>
    <property type="match status" value="1"/>
</dbReference>
<feature type="domain" description="Nephrocystin 3-like N-terminal" evidence="2">
    <location>
        <begin position="304"/>
        <end position="426"/>
    </location>
</feature>
<organism evidence="3 4">
    <name type="scientific">Pyricularia oryzae</name>
    <name type="common">Rice blast fungus</name>
    <name type="synonym">Magnaporthe oryzae</name>
    <dbReference type="NCBI Taxonomy" id="318829"/>
    <lineage>
        <taxon>Eukaryota</taxon>
        <taxon>Fungi</taxon>
        <taxon>Dikarya</taxon>
        <taxon>Ascomycota</taxon>
        <taxon>Pezizomycotina</taxon>
        <taxon>Sordariomycetes</taxon>
        <taxon>Sordariomycetidae</taxon>
        <taxon>Magnaporthales</taxon>
        <taxon>Pyriculariaceae</taxon>
        <taxon>Pyricularia</taxon>
    </lineage>
</organism>
<reference evidence="3 4" key="1">
    <citation type="journal article" date="2019" name="Mol. Biol. Evol.">
        <title>Blast fungal genomes show frequent chromosomal changes, gene gains and losses, and effector gene turnover.</title>
        <authorList>
            <person name="Gomez Luciano L.B."/>
            <person name="Jason Tsai I."/>
            <person name="Chuma I."/>
            <person name="Tosa Y."/>
            <person name="Chen Y.H."/>
            <person name="Li J.Y."/>
            <person name="Li M.Y."/>
            <person name="Jade Lu M.Y."/>
            <person name="Nakayashiki H."/>
            <person name="Li W.H."/>
        </authorList>
    </citation>
    <scope>NUCLEOTIDE SEQUENCE [LARGE SCALE GENOMIC DNA]</scope>
    <source>
        <strain evidence="3">MZ5-1-6</strain>
    </source>
</reference>
<evidence type="ECO:0000313" key="4">
    <source>
        <dbReference type="Proteomes" id="UP000294847"/>
    </source>
</evidence>
<dbReference type="PANTHER" id="PTHR10039">
    <property type="entry name" value="AMELOGENIN"/>
    <property type="match status" value="1"/>
</dbReference>